<dbReference type="Proteomes" id="UP000514716">
    <property type="component" value="Chromosome"/>
</dbReference>
<dbReference type="GO" id="GO:0016301">
    <property type="term" value="F:kinase activity"/>
    <property type="evidence" value="ECO:0007669"/>
    <property type="project" value="UniProtKB-KW"/>
</dbReference>
<evidence type="ECO:0000313" key="4">
    <source>
        <dbReference type="EMBL" id="QMT17434.1"/>
    </source>
</evidence>
<dbReference type="AlphaFoldDB" id="A0A7D7QVE7"/>
<evidence type="ECO:0000259" key="3">
    <source>
        <dbReference type="Pfam" id="PF07804"/>
    </source>
</evidence>
<keyword evidence="5" id="KW-1185">Reference proteome</keyword>
<reference evidence="4 5" key="1">
    <citation type="submission" date="2020-07" db="EMBL/GenBank/DDBJ databases">
        <title>Screening of a cold-adapted Planococcus bacterium producing protease in traditional shrimp paste and protease identification by genome sequencing.</title>
        <authorList>
            <person name="Gao R."/>
            <person name="Leng W."/>
            <person name="Chu Q."/>
            <person name="Wu X."/>
            <person name="Liu H."/>
            <person name="Li X."/>
        </authorList>
    </citation>
    <scope>NUCLEOTIDE SEQUENCE [LARGE SCALE GENOMIC DNA]</scope>
    <source>
        <strain evidence="4 5">XJ11</strain>
    </source>
</reference>
<sequence length="293" mass="34924">MKDVSDWIFSGYGVDSTLEKHDLLSPENFPNEPEGHRRYIIKYPRTFKVGVSWEDITELVASQIGKLLGLKMMDVEIVIRNGRRGALLKNFVPYRGQFLEGGSILSDLDEYESFEILSLESEELIIAGFEMMEKLSFWNEMKKEYIAMNYFDILIGNQDRHPFNWMMLYYEDGEKKFSPIYDNGASLGFRFDEEKLKVYLSGETQLRKYIRQTKVKAGLFEKKKVKAQDLIKVMKNRYIQESDEIIFKIDKFDFHKYENYINKKPYLSENQKEWLKLIISQRREYVLEWYKGE</sequence>
<evidence type="ECO:0000256" key="1">
    <source>
        <dbReference type="ARBA" id="ARBA00022679"/>
    </source>
</evidence>
<evidence type="ECO:0000313" key="5">
    <source>
        <dbReference type="Proteomes" id="UP000514716"/>
    </source>
</evidence>
<gene>
    <name evidence="4" type="ORF">H1Q58_16035</name>
</gene>
<evidence type="ECO:0000256" key="2">
    <source>
        <dbReference type="ARBA" id="ARBA00022777"/>
    </source>
</evidence>
<keyword evidence="1" id="KW-0808">Transferase</keyword>
<feature type="domain" description="HipA-like C-terminal" evidence="3">
    <location>
        <begin position="32"/>
        <end position="234"/>
    </location>
</feature>
<accession>A0A7D7QVE7</accession>
<dbReference type="InterPro" id="IPR012893">
    <property type="entry name" value="HipA-like_C"/>
</dbReference>
<protein>
    <submittedName>
        <fullName evidence="4">HipA domain-containing protein</fullName>
    </submittedName>
</protein>
<dbReference type="Gene3D" id="1.10.1070.20">
    <property type="match status" value="1"/>
</dbReference>
<name>A0A7D7QVE7_PLAMR</name>
<dbReference type="KEGG" id="pdec:H1Q58_16035"/>
<dbReference type="EMBL" id="CP059540">
    <property type="protein sequence ID" value="QMT17434.1"/>
    <property type="molecule type" value="Genomic_DNA"/>
</dbReference>
<proteinExistence type="predicted"/>
<keyword evidence="2" id="KW-0418">Kinase</keyword>
<organism evidence="4 5">
    <name type="scientific">Planococcus maritimus</name>
    <dbReference type="NCBI Taxonomy" id="192421"/>
    <lineage>
        <taxon>Bacteria</taxon>
        <taxon>Bacillati</taxon>
        <taxon>Bacillota</taxon>
        <taxon>Bacilli</taxon>
        <taxon>Bacillales</taxon>
        <taxon>Caryophanaceae</taxon>
        <taxon>Planococcus</taxon>
    </lineage>
</organism>
<dbReference type="Pfam" id="PF07804">
    <property type="entry name" value="HipA_C"/>
    <property type="match status" value="1"/>
</dbReference>